<dbReference type="AlphaFoldDB" id="A0A6D2KXR1"/>
<evidence type="ECO:0000313" key="3">
    <source>
        <dbReference type="Proteomes" id="UP000467841"/>
    </source>
</evidence>
<gene>
    <name evidence="2" type="ORF">MERR_LOCUS39908</name>
</gene>
<accession>A0A6D2KXR1</accession>
<feature type="region of interest" description="Disordered" evidence="1">
    <location>
        <begin position="1"/>
        <end position="137"/>
    </location>
</feature>
<keyword evidence="3" id="KW-1185">Reference proteome</keyword>
<reference evidence="2" key="1">
    <citation type="submission" date="2020-01" db="EMBL/GenBank/DDBJ databases">
        <authorList>
            <person name="Mishra B."/>
        </authorList>
    </citation>
    <scope>NUCLEOTIDE SEQUENCE [LARGE SCALE GENOMIC DNA]</scope>
</reference>
<evidence type="ECO:0000256" key="1">
    <source>
        <dbReference type="SAM" id="MobiDB-lite"/>
    </source>
</evidence>
<evidence type="ECO:0000313" key="2">
    <source>
        <dbReference type="EMBL" id="CAA7052673.1"/>
    </source>
</evidence>
<protein>
    <submittedName>
        <fullName evidence="2">Uncharacterized protein</fullName>
    </submittedName>
</protein>
<feature type="compositionally biased region" description="Basic and acidic residues" evidence="1">
    <location>
        <begin position="125"/>
        <end position="137"/>
    </location>
</feature>
<comment type="caution">
    <text evidence="2">The sequence shown here is derived from an EMBL/GenBank/DDBJ whole genome shotgun (WGS) entry which is preliminary data.</text>
</comment>
<organism evidence="2 3">
    <name type="scientific">Microthlaspi erraticum</name>
    <dbReference type="NCBI Taxonomy" id="1685480"/>
    <lineage>
        <taxon>Eukaryota</taxon>
        <taxon>Viridiplantae</taxon>
        <taxon>Streptophyta</taxon>
        <taxon>Embryophyta</taxon>
        <taxon>Tracheophyta</taxon>
        <taxon>Spermatophyta</taxon>
        <taxon>Magnoliopsida</taxon>
        <taxon>eudicotyledons</taxon>
        <taxon>Gunneridae</taxon>
        <taxon>Pentapetalae</taxon>
        <taxon>rosids</taxon>
        <taxon>malvids</taxon>
        <taxon>Brassicales</taxon>
        <taxon>Brassicaceae</taxon>
        <taxon>Coluteocarpeae</taxon>
        <taxon>Microthlaspi</taxon>
    </lineage>
</organism>
<name>A0A6D2KXR1_9BRAS</name>
<dbReference type="Proteomes" id="UP000467841">
    <property type="component" value="Unassembled WGS sequence"/>
</dbReference>
<sequence>MVLLRSNKVTMEPAPKSTEAAEPTNPEAEPSTSTEGSVPFVPEPMKSTEPVTEPRRSRQKRRNQRTRRRNRRSRQKDLFLSFRNRRSRQNRRRNRRTRQKRRFRQKNVESDKSGGSAKSFANSGTDRRISADRGDGW</sequence>
<feature type="compositionally biased region" description="Basic residues" evidence="1">
    <location>
        <begin position="83"/>
        <end position="105"/>
    </location>
</feature>
<dbReference type="EMBL" id="CACVBM020001507">
    <property type="protein sequence ID" value="CAA7052673.1"/>
    <property type="molecule type" value="Genomic_DNA"/>
</dbReference>
<feature type="compositionally biased region" description="Basic residues" evidence="1">
    <location>
        <begin position="57"/>
        <end position="74"/>
    </location>
</feature>
<feature type="compositionally biased region" description="Low complexity" evidence="1">
    <location>
        <begin position="17"/>
        <end position="35"/>
    </location>
</feature>
<proteinExistence type="predicted"/>